<dbReference type="GO" id="GO:0016787">
    <property type="term" value="F:hydrolase activity"/>
    <property type="evidence" value="ECO:0007669"/>
    <property type="project" value="UniProtKB-KW"/>
</dbReference>
<dbReference type="eggNOG" id="COG0123">
    <property type="taxonomic scope" value="Bacteria"/>
</dbReference>
<dbReference type="InterPro" id="IPR000286">
    <property type="entry name" value="HDACs"/>
</dbReference>
<dbReference type="GO" id="GO:0004407">
    <property type="term" value="F:histone deacetylase activity"/>
    <property type="evidence" value="ECO:0007669"/>
    <property type="project" value="InterPro"/>
</dbReference>
<comment type="similarity">
    <text evidence="1">Belongs to the histone deacetylase family.</text>
</comment>
<dbReference type="Gene3D" id="3.40.800.20">
    <property type="entry name" value="Histone deacetylase domain"/>
    <property type="match status" value="1"/>
</dbReference>
<feature type="domain" description="Histone deacetylase" evidence="3">
    <location>
        <begin position="18"/>
        <end position="291"/>
    </location>
</feature>
<dbReference type="SUPFAM" id="SSF52768">
    <property type="entry name" value="Arginase/deacetylase"/>
    <property type="match status" value="1"/>
</dbReference>
<evidence type="ECO:0000313" key="4">
    <source>
        <dbReference type="EMBL" id="KJY96263.1"/>
    </source>
</evidence>
<evidence type="ECO:0000313" key="5">
    <source>
        <dbReference type="Proteomes" id="UP000033664"/>
    </source>
</evidence>
<dbReference type="PANTHER" id="PTHR10625:SF19">
    <property type="entry name" value="HISTONE DEACETYLASE 12"/>
    <property type="match status" value="1"/>
</dbReference>
<dbReference type="RefSeq" id="WP_045979770.1">
    <property type="nucleotide sequence ID" value="NZ_JXXY01000012.1"/>
</dbReference>
<sequence>MKLFYHPIYSQLDLPAHHRFPISKYQQLFDMLCAHPELKSGFTISCAEPISVSTLELAHDADYVHQFITGTLADKAQKRIGFCHSDALVERTLQSVGNTLGAAQAALKDGAAMNLAGGYHHAFGNYGSGFCIFNDVITAARYLYQAGLIDNALIIDLDVHQGDGSAAIAERDDVITTLSLHGERNFPRIKQSSDYDFALPLHCDDRVYLETLTQALKLTQRLHRPDIIFYNAGADVHSDDELGTLSLSLAGVGARDAQVLTHAKHHEIPICTMLGGGYQRNVEQLVKVHWQLLEQFHQCFMLDS</sequence>
<dbReference type="InterPro" id="IPR044150">
    <property type="entry name" value="HDAC_classIV"/>
</dbReference>
<dbReference type="GeneID" id="58230196"/>
<dbReference type="InterPro" id="IPR037138">
    <property type="entry name" value="His_deacetylse_dom_sf"/>
</dbReference>
<dbReference type="GO" id="GO:0040029">
    <property type="term" value="P:epigenetic regulation of gene expression"/>
    <property type="evidence" value="ECO:0007669"/>
    <property type="project" value="TreeGrafter"/>
</dbReference>
<evidence type="ECO:0000256" key="2">
    <source>
        <dbReference type="ARBA" id="ARBA00022801"/>
    </source>
</evidence>
<name>A0A0F4PML4_9GAMM</name>
<dbReference type="EMBL" id="JXXZ01000018">
    <property type="protein sequence ID" value="KJY96263.1"/>
    <property type="molecule type" value="Genomic_DNA"/>
</dbReference>
<reference evidence="4 5" key="1">
    <citation type="journal article" date="2015" name="BMC Genomics">
        <title>Genome mining reveals unlocked bioactive potential of marine Gram-negative bacteria.</title>
        <authorList>
            <person name="Machado H."/>
            <person name="Sonnenschein E.C."/>
            <person name="Melchiorsen J."/>
            <person name="Gram L."/>
        </authorList>
    </citation>
    <scope>NUCLEOTIDE SEQUENCE [LARGE SCALE GENOMIC DNA]</scope>
    <source>
        <strain evidence="4 5">S3137</strain>
    </source>
</reference>
<evidence type="ECO:0000259" key="3">
    <source>
        <dbReference type="Pfam" id="PF00850"/>
    </source>
</evidence>
<dbReference type="OrthoDB" id="9808367at2"/>
<dbReference type="PRINTS" id="PR01270">
    <property type="entry name" value="HDASUPER"/>
</dbReference>
<accession>A0A0F4PML4</accession>
<organism evidence="4 5">
    <name type="scientific">Pseudoalteromonas ruthenica</name>
    <dbReference type="NCBI Taxonomy" id="151081"/>
    <lineage>
        <taxon>Bacteria</taxon>
        <taxon>Pseudomonadati</taxon>
        <taxon>Pseudomonadota</taxon>
        <taxon>Gammaproteobacteria</taxon>
        <taxon>Alteromonadales</taxon>
        <taxon>Pseudoalteromonadaceae</taxon>
        <taxon>Pseudoalteromonas</taxon>
    </lineage>
</organism>
<dbReference type="Proteomes" id="UP000033664">
    <property type="component" value="Unassembled WGS sequence"/>
</dbReference>
<dbReference type="InterPro" id="IPR023801">
    <property type="entry name" value="His_deacetylse_dom"/>
</dbReference>
<dbReference type="InterPro" id="IPR023696">
    <property type="entry name" value="Ureohydrolase_dom_sf"/>
</dbReference>
<comment type="caution">
    <text evidence="4">The sequence shown here is derived from an EMBL/GenBank/DDBJ whole genome shotgun (WGS) entry which is preliminary data.</text>
</comment>
<proteinExistence type="inferred from homology"/>
<dbReference type="PATRIC" id="fig|151081.8.peg.2473"/>
<dbReference type="PANTHER" id="PTHR10625">
    <property type="entry name" value="HISTONE DEACETYLASE HDAC1-RELATED"/>
    <property type="match status" value="1"/>
</dbReference>
<dbReference type="AlphaFoldDB" id="A0A0F4PML4"/>
<keyword evidence="5" id="KW-1185">Reference proteome</keyword>
<gene>
    <name evidence="4" type="ORF">TW72_17000</name>
</gene>
<dbReference type="Pfam" id="PF00850">
    <property type="entry name" value="Hist_deacetyl"/>
    <property type="match status" value="1"/>
</dbReference>
<evidence type="ECO:0000256" key="1">
    <source>
        <dbReference type="ARBA" id="ARBA00005947"/>
    </source>
</evidence>
<dbReference type="CDD" id="cd09993">
    <property type="entry name" value="HDAC_classIV"/>
    <property type="match status" value="1"/>
</dbReference>
<keyword evidence="2" id="KW-0378">Hydrolase</keyword>
<protein>
    <recommendedName>
        <fullName evidence="3">Histone deacetylase domain-containing protein</fullName>
    </recommendedName>
</protein>